<comment type="subcellular location">
    <subcellularLocation>
        <location evidence="1">Cell membrane</location>
        <topology evidence="1">Multi-pass membrane protein</topology>
    </subcellularLocation>
</comment>
<organism evidence="9">
    <name type="scientific">hydrothermal vent metagenome</name>
    <dbReference type="NCBI Taxonomy" id="652676"/>
    <lineage>
        <taxon>unclassified sequences</taxon>
        <taxon>metagenomes</taxon>
        <taxon>ecological metagenomes</taxon>
    </lineage>
</organism>
<evidence type="ECO:0000256" key="7">
    <source>
        <dbReference type="SAM" id="Phobius"/>
    </source>
</evidence>
<gene>
    <name evidence="9" type="ORF">MNB_SV-9-270</name>
</gene>
<dbReference type="InterPro" id="IPR010432">
    <property type="entry name" value="RDD"/>
</dbReference>
<feature type="transmembrane region" description="Helical" evidence="7">
    <location>
        <begin position="74"/>
        <end position="91"/>
    </location>
</feature>
<protein>
    <submittedName>
        <fullName evidence="9">Putative integral membrane protein</fullName>
    </submittedName>
</protein>
<feature type="domain" description="RDD" evidence="8">
    <location>
        <begin position="31"/>
        <end position="155"/>
    </location>
</feature>
<evidence type="ECO:0000256" key="4">
    <source>
        <dbReference type="ARBA" id="ARBA00022989"/>
    </source>
</evidence>
<evidence type="ECO:0000256" key="6">
    <source>
        <dbReference type="SAM" id="MobiDB-lite"/>
    </source>
</evidence>
<dbReference type="AlphaFoldDB" id="A0A1W1CEK6"/>
<feature type="compositionally biased region" description="Basic and acidic residues" evidence="6">
    <location>
        <begin position="7"/>
        <end position="22"/>
    </location>
</feature>
<evidence type="ECO:0000259" key="8">
    <source>
        <dbReference type="Pfam" id="PF06271"/>
    </source>
</evidence>
<evidence type="ECO:0000256" key="2">
    <source>
        <dbReference type="ARBA" id="ARBA00022475"/>
    </source>
</evidence>
<keyword evidence="3 7" id="KW-0812">Transmembrane</keyword>
<dbReference type="EMBL" id="FPHG01000064">
    <property type="protein sequence ID" value="SFV64167.1"/>
    <property type="molecule type" value="Genomic_DNA"/>
</dbReference>
<evidence type="ECO:0000256" key="1">
    <source>
        <dbReference type="ARBA" id="ARBA00004651"/>
    </source>
</evidence>
<dbReference type="GO" id="GO:0005886">
    <property type="term" value="C:plasma membrane"/>
    <property type="evidence" value="ECO:0007669"/>
    <property type="project" value="UniProtKB-SubCell"/>
</dbReference>
<sequence>MAKKPRFRDIKKGNPSDKQDKDSSIKSYINYAPIGLKIKAFITDLFMLLMPIMYIVVYLVIGSLQEFREHRVEGWLYILIPNFIVIFLFFWKSGQTPGCKAYEIELVDSKTLKKPHPLAIMLRYYFEIFSIISIFGLLMAFFRDDKKSLHDLLSGTVIINTNQNKTLN</sequence>
<feature type="transmembrane region" description="Helical" evidence="7">
    <location>
        <begin position="41"/>
        <end position="62"/>
    </location>
</feature>
<evidence type="ECO:0000313" key="9">
    <source>
        <dbReference type="EMBL" id="SFV64167.1"/>
    </source>
</evidence>
<keyword evidence="2" id="KW-1003">Cell membrane</keyword>
<keyword evidence="5 7" id="KW-0472">Membrane</keyword>
<proteinExistence type="predicted"/>
<feature type="region of interest" description="Disordered" evidence="6">
    <location>
        <begin position="1"/>
        <end position="22"/>
    </location>
</feature>
<evidence type="ECO:0000256" key="5">
    <source>
        <dbReference type="ARBA" id="ARBA00023136"/>
    </source>
</evidence>
<name>A0A1W1CEK6_9ZZZZ</name>
<keyword evidence="4 7" id="KW-1133">Transmembrane helix</keyword>
<evidence type="ECO:0000256" key="3">
    <source>
        <dbReference type="ARBA" id="ARBA00022692"/>
    </source>
</evidence>
<dbReference type="PANTHER" id="PTHR36115">
    <property type="entry name" value="PROLINE-RICH ANTIGEN HOMOLOG-RELATED"/>
    <property type="match status" value="1"/>
</dbReference>
<dbReference type="Pfam" id="PF06271">
    <property type="entry name" value="RDD"/>
    <property type="match status" value="1"/>
</dbReference>
<reference evidence="9" key="1">
    <citation type="submission" date="2016-10" db="EMBL/GenBank/DDBJ databases">
        <authorList>
            <person name="de Groot N.N."/>
        </authorList>
    </citation>
    <scope>NUCLEOTIDE SEQUENCE</scope>
</reference>
<feature type="transmembrane region" description="Helical" evidence="7">
    <location>
        <begin position="124"/>
        <end position="142"/>
    </location>
</feature>
<dbReference type="InterPro" id="IPR051791">
    <property type="entry name" value="Pra-immunoreactive"/>
</dbReference>
<accession>A0A1W1CEK6</accession>